<dbReference type="RefSeq" id="WP_177242790.1">
    <property type="nucleotide sequence ID" value="NZ_FOKG01000019.1"/>
</dbReference>
<evidence type="ECO:0000259" key="1">
    <source>
        <dbReference type="PROSITE" id="PS50943"/>
    </source>
</evidence>
<accession>A0A1I1BZA8</accession>
<gene>
    <name evidence="2" type="ORF">SAMN05216266_11946</name>
</gene>
<sequence>MGIDESSARRRELGSELRRLREKAGFQGRDIAKALGWAQSKVSRVETGMRGSSELEAAIYLATCRVAPDELKRLLDLHAEIEDGVWVRRHNPRLPDELRSLVVQETTATAISSYEPLIVPGLAQTEDYTRAIFRGAGRFANDDIELRVRARMQRQYLTRRPHPPRLRFLIHEQALRLPVGGMRVMHDQLLHLVLLNSLPHWLVQVIPTRAGARTGAEGAFMLEYSGAKPTVYVELHTAGLFLEQPKDIAAYREILRRLAEAALNREQSTAALARLASEYDRPEEDPDGRT</sequence>
<dbReference type="SMART" id="SM00530">
    <property type="entry name" value="HTH_XRE"/>
    <property type="match status" value="1"/>
</dbReference>
<proteinExistence type="predicted"/>
<dbReference type="Proteomes" id="UP000243799">
    <property type="component" value="Unassembled WGS sequence"/>
</dbReference>
<dbReference type="InterPro" id="IPR010982">
    <property type="entry name" value="Lambda_DNA-bd_dom_sf"/>
</dbReference>
<dbReference type="EMBL" id="FOKG01000019">
    <property type="protein sequence ID" value="SFB55735.1"/>
    <property type="molecule type" value="Genomic_DNA"/>
</dbReference>
<dbReference type="Pfam" id="PF13560">
    <property type="entry name" value="HTH_31"/>
    <property type="match status" value="1"/>
</dbReference>
<evidence type="ECO:0000313" key="3">
    <source>
        <dbReference type="Proteomes" id="UP000243799"/>
    </source>
</evidence>
<feature type="domain" description="HTH cro/C1-type" evidence="1">
    <location>
        <begin position="17"/>
        <end position="71"/>
    </location>
</feature>
<protein>
    <submittedName>
        <fullName evidence="2">Helix-turn-helix domain-containing protein</fullName>
    </submittedName>
</protein>
<dbReference type="STRING" id="490629.SAMN05216266_11946"/>
<dbReference type="Pfam" id="PF19054">
    <property type="entry name" value="DUF5753"/>
    <property type="match status" value="1"/>
</dbReference>
<dbReference type="InterPro" id="IPR043917">
    <property type="entry name" value="DUF5753"/>
</dbReference>
<dbReference type="InterPro" id="IPR001387">
    <property type="entry name" value="Cro/C1-type_HTH"/>
</dbReference>
<organism evidence="2 3">
    <name type="scientific">Amycolatopsis marina</name>
    <dbReference type="NCBI Taxonomy" id="490629"/>
    <lineage>
        <taxon>Bacteria</taxon>
        <taxon>Bacillati</taxon>
        <taxon>Actinomycetota</taxon>
        <taxon>Actinomycetes</taxon>
        <taxon>Pseudonocardiales</taxon>
        <taxon>Pseudonocardiaceae</taxon>
        <taxon>Amycolatopsis</taxon>
    </lineage>
</organism>
<dbReference type="Gene3D" id="1.10.260.40">
    <property type="entry name" value="lambda repressor-like DNA-binding domains"/>
    <property type="match status" value="1"/>
</dbReference>
<dbReference type="SUPFAM" id="SSF47413">
    <property type="entry name" value="lambda repressor-like DNA-binding domains"/>
    <property type="match status" value="1"/>
</dbReference>
<dbReference type="PROSITE" id="PS50943">
    <property type="entry name" value="HTH_CROC1"/>
    <property type="match status" value="1"/>
</dbReference>
<reference evidence="3" key="1">
    <citation type="submission" date="2016-10" db="EMBL/GenBank/DDBJ databases">
        <authorList>
            <person name="Varghese N."/>
            <person name="Submissions S."/>
        </authorList>
    </citation>
    <scope>NUCLEOTIDE SEQUENCE [LARGE SCALE GENOMIC DNA]</scope>
    <source>
        <strain evidence="3">CGMCC 4.3568</strain>
    </source>
</reference>
<dbReference type="CDD" id="cd00093">
    <property type="entry name" value="HTH_XRE"/>
    <property type="match status" value="1"/>
</dbReference>
<keyword evidence="3" id="KW-1185">Reference proteome</keyword>
<evidence type="ECO:0000313" key="2">
    <source>
        <dbReference type="EMBL" id="SFB55735.1"/>
    </source>
</evidence>
<dbReference type="GO" id="GO:0003677">
    <property type="term" value="F:DNA binding"/>
    <property type="evidence" value="ECO:0007669"/>
    <property type="project" value="InterPro"/>
</dbReference>
<dbReference type="AlphaFoldDB" id="A0A1I1BZA8"/>
<name>A0A1I1BZA8_9PSEU</name>